<feature type="transmembrane region" description="Helical" evidence="6">
    <location>
        <begin position="70"/>
        <end position="90"/>
    </location>
</feature>
<dbReference type="PANTHER" id="PTHR30561:SF9">
    <property type="entry name" value="4-AMINO-4-DEOXY-L-ARABINOSE-PHOSPHOUNDECAPRENOL FLIPPASE SUBUNIT ARNF-RELATED"/>
    <property type="match status" value="1"/>
</dbReference>
<dbReference type="EMBL" id="LWBS01000431">
    <property type="protein sequence ID" value="OAP89618.1"/>
    <property type="molecule type" value="Genomic_DNA"/>
</dbReference>
<keyword evidence="3 6" id="KW-0812">Transmembrane</keyword>
<evidence type="ECO:0000256" key="2">
    <source>
        <dbReference type="ARBA" id="ARBA00022475"/>
    </source>
</evidence>
<evidence type="ECO:0000256" key="4">
    <source>
        <dbReference type="ARBA" id="ARBA00022989"/>
    </source>
</evidence>
<evidence type="ECO:0000256" key="6">
    <source>
        <dbReference type="SAM" id="Phobius"/>
    </source>
</evidence>
<feature type="transmembrane region" description="Helical" evidence="6">
    <location>
        <begin position="43"/>
        <end position="63"/>
    </location>
</feature>
<evidence type="ECO:0000256" key="3">
    <source>
        <dbReference type="ARBA" id="ARBA00022692"/>
    </source>
</evidence>
<sequence length="117" mass="12152">MTGGLTLPMFGLILFCVVAETAREVCFKQAASDSAVLATLTKPMTWLGIAFWAIELLAWTAVLARVPLTIAFPLMALSYVGTVVAGAAVLKENINLRHAAGVFLITAGVACVGATGL</sequence>
<dbReference type="InterPro" id="IPR000390">
    <property type="entry name" value="Small_drug/metabolite_transptr"/>
</dbReference>
<name>A0A179BD51_RHILE</name>
<accession>A0A179BD51</accession>
<keyword evidence="5 6" id="KW-0472">Membrane</keyword>
<dbReference type="GO" id="GO:0022857">
    <property type="term" value="F:transmembrane transporter activity"/>
    <property type="evidence" value="ECO:0007669"/>
    <property type="project" value="InterPro"/>
</dbReference>
<keyword evidence="4 6" id="KW-1133">Transmembrane helix</keyword>
<evidence type="ECO:0000256" key="5">
    <source>
        <dbReference type="ARBA" id="ARBA00023136"/>
    </source>
</evidence>
<feature type="transmembrane region" description="Helical" evidence="6">
    <location>
        <begin position="96"/>
        <end position="116"/>
    </location>
</feature>
<keyword evidence="2" id="KW-1003">Cell membrane</keyword>
<evidence type="ECO:0000313" key="7">
    <source>
        <dbReference type="EMBL" id="OAP89618.1"/>
    </source>
</evidence>
<protein>
    <submittedName>
        <fullName evidence="7">Permease</fullName>
    </submittedName>
</protein>
<evidence type="ECO:0000256" key="1">
    <source>
        <dbReference type="ARBA" id="ARBA00004651"/>
    </source>
</evidence>
<dbReference type="GO" id="GO:0005886">
    <property type="term" value="C:plasma membrane"/>
    <property type="evidence" value="ECO:0007669"/>
    <property type="project" value="UniProtKB-SubCell"/>
</dbReference>
<reference evidence="7" key="1">
    <citation type="submission" date="2016-04" db="EMBL/GenBank/DDBJ databases">
        <title>Fast-growing isolate from the root nodules of Vavilovia formosa.</title>
        <authorList>
            <person name="Kimeklis A."/>
            <person name="Safronova V."/>
            <person name="Belimov A."/>
            <person name="Andronov E."/>
        </authorList>
    </citation>
    <scope>NUCLEOTIDE SEQUENCE [LARGE SCALE GENOMIC DNA]</scope>
    <source>
        <strain evidence="7">Vaf-46</strain>
    </source>
</reference>
<dbReference type="Gene3D" id="1.10.3730.20">
    <property type="match status" value="1"/>
</dbReference>
<organism evidence="7">
    <name type="scientific">Rhizobium leguminosarum</name>
    <dbReference type="NCBI Taxonomy" id="384"/>
    <lineage>
        <taxon>Bacteria</taxon>
        <taxon>Pseudomonadati</taxon>
        <taxon>Pseudomonadota</taxon>
        <taxon>Alphaproteobacteria</taxon>
        <taxon>Hyphomicrobiales</taxon>
        <taxon>Rhizobiaceae</taxon>
        <taxon>Rhizobium/Agrobacterium group</taxon>
        <taxon>Rhizobium</taxon>
    </lineage>
</organism>
<dbReference type="SUPFAM" id="SSF103481">
    <property type="entry name" value="Multidrug resistance efflux transporter EmrE"/>
    <property type="match status" value="1"/>
</dbReference>
<dbReference type="AlphaFoldDB" id="A0A179BD51"/>
<dbReference type="InterPro" id="IPR037185">
    <property type="entry name" value="EmrE-like"/>
</dbReference>
<dbReference type="PANTHER" id="PTHR30561">
    <property type="entry name" value="SMR FAMILY PROTON-DEPENDENT DRUG EFFLUX TRANSPORTER SUGE"/>
    <property type="match status" value="1"/>
</dbReference>
<comment type="subcellular location">
    <subcellularLocation>
        <location evidence="1">Cell membrane</location>
        <topology evidence="1">Multi-pass membrane protein</topology>
    </subcellularLocation>
</comment>
<gene>
    <name evidence="7" type="ORF">A4U53_31910</name>
</gene>
<proteinExistence type="predicted"/>
<comment type="caution">
    <text evidence="7">The sequence shown here is derived from an EMBL/GenBank/DDBJ whole genome shotgun (WGS) entry which is preliminary data.</text>
</comment>